<evidence type="ECO:0000313" key="3">
    <source>
        <dbReference type="Proteomes" id="UP000031278"/>
    </source>
</evidence>
<protein>
    <recommendedName>
        <fullName evidence="4">DUF2970 domain-containing protein</fullName>
    </recommendedName>
</protein>
<reference evidence="2 3" key="1">
    <citation type="submission" date="2014-12" db="EMBL/GenBank/DDBJ databases">
        <title>Genome sequencing of Photobacterium gaetbulicola AD005a.</title>
        <authorList>
            <person name="Adrian T.G.S."/>
            <person name="Chan K.G."/>
        </authorList>
    </citation>
    <scope>NUCLEOTIDE SEQUENCE [LARGE SCALE GENOMIC DNA]</scope>
    <source>
        <strain evidence="2 3">AD005a</strain>
    </source>
</reference>
<organism evidence="2 3">
    <name type="scientific">Photobacterium gaetbulicola</name>
    <dbReference type="NCBI Taxonomy" id="1295392"/>
    <lineage>
        <taxon>Bacteria</taxon>
        <taxon>Pseudomonadati</taxon>
        <taxon>Pseudomonadota</taxon>
        <taxon>Gammaproteobacteria</taxon>
        <taxon>Vibrionales</taxon>
        <taxon>Vibrionaceae</taxon>
        <taxon>Photobacterium</taxon>
    </lineage>
</organism>
<accession>A0A0B9GRH4</accession>
<name>A0A0B9GRH4_9GAMM</name>
<gene>
    <name evidence="2" type="ORF">RJ45_24370</name>
</gene>
<evidence type="ECO:0000313" key="2">
    <source>
        <dbReference type="EMBL" id="KHT59342.1"/>
    </source>
</evidence>
<feature type="transmembrane region" description="Helical" evidence="1">
    <location>
        <begin position="38"/>
        <end position="62"/>
    </location>
</feature>
<dbReference type="Pfam" id="PF11174">
    <property type="entry name" value="DUF2970"/>
    <property type="match status" value="1"/>
</dbReference>
<keyword evidence="1" id="KW-1133">Transmembrane helix</keyword>
<proteinExistence type="predicted"/>
<dbReference type="RefSeq" id="WP_039469010.1">
    <property type="nucleotide sequence ID" value="NZ_JWLZ01000213.1"/>
</dbReference>
<dbReference type="EMBL" id="JWLZ01000213">
    <property type="protein sequence ID" value="KHT59342.1"/>
    <property type="molecule type" value="Genomic_DNA"/>
</dbReference>
<keyword evidence="1" id="KW-0812">Transmembrane</keyword>
<evidence type="ECO:0008006" key="4">
    <source>
        <dbReference type="Google" id="ProtNLM"/>
    </source>
</evidence>
<dbReference type="AlphaFoldDB" id="A0A0B9GRH4"/>
<keyword evidence="1" id="KW-0472">Membrane</keyword>
<dbReference type="InterPro" id="IPR021344">
    <property type="entry name" value="DUF2970"/>
</dbReference>
<dbReference type="Proteomes" id="UP000031278">
    <property type="component" value="Unassembled WGS sequence"/>
</dbReference>
<evidence type="ECO:0000256" key="1">
    <source>
        <dbReference type="SAM" id="Phobius"/>
    </source>
</evidence>
<sequence>MAERKPPRPNLVKSIAGALFGVQSEKNREIDFSQQRPLPFIVAGIAAIALFVGVLVAISQLVTNS</sequence>
<comment type="caution">
    <text evidence="2">The sequence shown here is derived from an EMBL/GenBank/DDBJ whole genome shotgun (WGS) entry which is preliminary data.</text>
</comment>